<evidence type="ECO:0008006" key="4">
    <source>
        <dbReference type="Google" id="ProtNLM"/>
    </source>
</evidence>
<gene>
    <name evidence="2" type="ORF">CLV78_105106</name>
</gene>
<evidence type="ECO:0000256" key="1">
    <source>
        <dbReference type="SAM" id="SignalP"/>
    </source>
</evidence>
<reference evidence="2 3" key="1">
    <citation type="submission" date="2018-03" db="EMBL/GenBank/DDBJ databases">
        <title>Genomic Encyclopedia of Archaeal and Bacterial Type Strains, Phase II (KMG-II): from individual species to whole genera.</title>
        <authorList>
            <person name="Goeker M."/>
        </authorList>
    </citation>
    <scope>NUCLEOTIDE SEQUENCE [LARGE SCALE GENOMIC DNA]</scope>
    <source>
        <strain evidence="2 3">DSM 29328</strain>
    </source>
</reference>
<sequence length="208" mass="22010">MNLKILIATFLVCLLATVATAAELFHMPALYKVTGVASDDTLNVRAGPFSGADKLDELAHDATGIEVIALNEEATWGQIGSPETNGWVSMAYLTAMPDTAPGIPPGMSCGGTEPFWGITFHGATADYSDPVESFPSLSVTTARSAIRSDPAQFGFEAATPTGRISGSIDATRCSDGMSDREFGWRVILLRRDADGASLERGCCTLDQR</sequence>
<organism evidence="2 3">
    <name type="scientific">Aliiruegeria haliotis</name>
    <dbReference type="NCBI Taxonomy" id="1280846"/>
    <lineage>
        <taxon>Bacteria</taxon>
        <taxon>Pseudomonadati</taxon>
        <taxon>Pseudomonadota</taxon>
        <taxon>Alphaproteobacteria</taxon>
        <taxon>Rhodobacterales</taxon>
        <taxon>Roseobacteraceae</taxon>
        <taxon>Aliiruegeria</taxon>
    </lineage>
</organism>
<accession>A0A2T0RPD8</accession>
<evidence type="ECO:0000313" key="3">
    <source>
        <dbReference type="Proteomes" id="UP000239480"/>
    </source>
</evidence>
<keyword evidence="1" id="KW-0732">Signal</keyword>
<feature type="signal peptide" evidence="1">
    <location>
        <begin position="1"/>
        <end position="21"/>
    </location>
</feature>
<dbReference type="Gene3D" id="2.30.30.40">
    <property type="entry name" value="SH3 Domains"/>
    <property type="match status" value="1"/>
</dbReference>
<evidence type="ECO:0000313" key="2">
    <source>
        <dbReference type="EMBL" id="PRY23054.1"/>
    </source>
</evidence>
<feature type="chain" id="PRO_5015530793" description="SH3 domain-containing protein" evidence="1">
    <location>
        <begin position="22"/>
        <end position="208"/>
    </location>
</feature>
<proteinExistence type="predicted"/>
<dbReference type="OrthoDB" id="5489750at2"/>
<protein>
    <recommendedName>
        <fullName evidence="4">SH3 domain-containing protein</fullName>
    </recommendedName>
</protein>
<dbReference type="AlphaFoldDB" id="A0A2T0RPD8"/>
<keyword evidence="3" id="KW-1185">Reference proteome</keyword>
<dbReference type="RefSeq" id="WP_106205369.1">
    <property type="nucleotide sequence ID" value="NZ_PVTD01000005.1"/>
</dbReference>
<name>A0A2T0RPD8_9RHOB</name>
<dbReference type="EMBL" id="PVTD01000005">
    <property type="protein sequence ID" value="PRY23054.1"/>
    <property type="molecule type" value="Genomic_DNA"/>
</dbReference>
<dbReference type="Proteomes" id="UP000239480">
    <property type="component" value="Unassembled WGS sequence"/>
</dbReference>
<comment type="caution">
    <text evidence="2">The sequence shown here is derived from an EMBL/GenBank/DDBJ whole genome shotgun (WGS) entry which is preliminary data.</text>
</comment>